<gene>
    <name evidence="1" type="ORF">QO011_007886</name>
</gene>
<comment type="caution">
    <text evidence="1">The sequence shown here is derived from an EMBL/GenBank/DDBJ whole genome shotgun (WGS) entry which is preliminary data.</text>
</comment>
<accession>A0ABU0JKN7</accession>
<evidence type="ECO:0000313" key="2">
    <source>
        <dbReference type="Proteomes" id="UP001242480"/>
    </source>
</evidence>
<keyword evidence="2" id="KW-1185">Reference proteome</keyword>
<dbReference type="Proteomes" id="UP001242480">
    <property type="component" value="Unassembled WGS sequence"/>
</dbReference>
<reference evidence="1 2" key="1">
    <citation type="submission" date="2023-07" db="EMBL/GenBank/DDBJ databases">
        <title>Genomic Encyclopedia of Type Strains, Phase IV (KMG-IV): sequencing the most valuable type-strain genomes for metagenomic binning, comparative biology and taxonomic classification.</title>
        <authorList>
            <person name="Goeker M."/>
        </authorList>
    </citation>
    <scope>NUCLEOTIDE SEQUENCE [LARGE SCALE GENOMIC DNA]</scope>
    <source>
        <strain evidence="1 2">DSM 19619</strain>
    </source>
</reference>
<sequence length="79" mass="8166">MRRGVPRVLLDLASGRGASRGANGRAPQALTIEGVEETAGDGPQDKAALPPDDVLAQAAARIAELERIIGQQQVIIATP</sequence>
<evidence type="ECO:0000313" key="1">
    <source>
        <dbReference type="EMBL" id="MDQ0474844.1"/>
    </source>
</evidence>
<protein>
    <submittedName>
        <fullName evidence="1">Uncharacterized protein</fullName>
    </submittedName>
</protein>
<name>A0ABU0JKN7_9HYPH</name>
<proteinExistence type="predicted"/>
<organism evidence="1 2">
    <name type="scientific">Labrys wisconsinensis</name>
    <dbReference type="NCBI Taxonomy" id="425677"/>
    <lineage>
        <taxon>Bacteria</taxon>
        <taxon>Pseudomonadati</taxon>
        <taxon>Pseudomonadota</taxon>
        <taxon>Alphaproteobacteria</taxon>
        <taxon>Hyphomicrobiales</taxon>
        <taxon>Xanthobacteraceae</taxon>
        <taxon>Labrys</taxon>
    </lineage>
</organism>
<dbReference type="EMBL" id="JAUSVX010000027">
    <property type="protein sequence ID" value="MDQ0474844.1"/>
    <property type="molecule type" value="Genomic_DNA"/>
</dbReference>